<dbReference type="SUPFAM" id="SSF53850">
    <property type="entry name" value="Periplasmic binding protein-like II"/>
    <property type="match status" value="1"/>
</dbReference>
<comment type="similarity">
    <text evidence="1">Belongs to the LysR transcriptional regulatory family.</text>
</comment>
<name>A0A2T7UU43_9RHOB</name>
<keyword evidence="4" id="KW-0804">Transcription</keyword>
<dbReference type="GO" id="GO:0005829">
    <property type="term" value="C:cytosol"/>
    <property type="evidence" value="ECO:0007669"/>
    <property type="project" value="TreeGrafter"/>
</dbReference>
<feature type="domain" description="HTH lysR-type" evidence="5">
    <location>
        <begin position="13"/>
        <end position="70"/>
    </location>
</feature>
<dbReference type="Pfam" id="PF00126">
    <property type="entry name" value="HTH_1"/>
    <property type="match status" value="1"/>
</dbReference>
<dbReference type="InterPro" id="IPR036388">
    <property type="entry name" value="WH-like_DNA-bd_sf"/>
</dbReference>
<reference evidence="6 7" key="1">
    <citation type="journal article" date="2011" name="Syst. Appl. Microbiol.">
        <title>Defluviimonas denitrificans gen. nov., sp. nov., and Pararhodobacter aggregans gen. nov., sp. nov., non-phototrophic Rhodobacteraceae from the biofilter of a marine aquaculture.</title>
        <authorList>
            <person name="Foesel B.U."/>
            <person name="Drake H.L."/>
            <person name="Schramm A."/>
        </authorList>
    </citation>
    <scope>NUCLEOTIDE SEQUENCE [LARGE SCALE GENOMIC DNA]</scope>
    <source>
        <strain evidence="6 7">D1-19</strain>
    </source>
</reference>
<organism evidence="6 7">
    <name type="scientific">Pararhodobacter aggregans</name>
    <dbReference type="NCBI Taxonomy" id="404875"/>
    <lineage>
        <taxon>Bacteria</taxon>
        <taxon>Pseudomonadati</taxon>
        <taxon>Pseudomonadota</taxon>
        <taxon>Alphaproteobacteria</taxon>
        <taxon>Rhodobacterales</taxon>
        <taxon>Paracoccaceae</taxon>
        <taxon>Pararhodobacter</taxon>
    </lineage>
</organism>
<evidence type="ECO:0000256" key="3">
    <source>
        <dbReference type="ARBA" id="ARBA00023125"/>
    </source>
</evidence>
<dbReference type="PRINTS" id="PR00039">
    <property type="entry name" value="HTHLYSR"/>
</dbReference>
<dbReference type="InterPro" id="IPR000847">
    <property type="entry name" value="LysR_HTH_N"/>
</dbReference>
<evidence type="ECO:0000256" key="4">
    <source>
        <dbReference type="ARBA" id="ARBA00023163"/>
    </source>
</evidence>
<dbReference type="InterPro" id="IPR005119">
    <property type="entry name" value="LysR_subst-bd"/>
</dbReference>
<keyword evidence="7" id="KW-1185">Reference proteome</keyword>
<keyword evidence="3" id="KW-0238">DNA-binding</keyword>
<protein>
    <submittedName>
        <fullName evidence="6">LysR family transcriptional regulator</fullName>
    </submittedName>
</protein>
<dbReference type="GO" id="GO:0003677">
    <property type="term" value="F:DNA binding"/>
    <property type="evidence" value="ECO:0007669"/>
    <property type="project" value="UniProtKB-KW"/>
</dbReference>
<dbReference type="PANTHER" id="PTHR30419">
    <property type="entry name" value="HTH-TYPE TRANSCRIPTIONAL REGULATOR YBHD"/>
    <property type="match status" value="1"/>
</dbReference>
<gene>
    <name evidence="6" type="ORF">DDE23_04220</name>
</gene>
<dbReference type="Gene3D" id="1.10.10.10">
    <property type="entry name" value="Winged helix-like DNA-binding domain superfamily/Winged helix DNA-binding domain"/>
    <property type="match status" value="1"/>
</dbReference>
<dbReference type="Proteomes" id="UP000244810">
    <property type="component" value="Unassembled WGS sequence"/>
</dbReference>
<evidence type="ECO:0000256" key="2">
    <source>
        <dbReference type="ARBA" id="ARBA00023015"/>
    </source>
</evidence>
<dbReference type="EMBL" id="QDDR01000002">
    <property type="protein sequence ID" value="PVE48290.1"/>
    <property type="molecule type" value="Genomic_DNA"/>
</dbReference>
<dbReference type="PANTHER" id="PTHR30419:SF8">
    <property type="entry name" value="NITROGEN ASSIMILATION TRANSCRIPTIONAL ACTIVATOR-RELATED"/>
    <property type="match status" value="1"/>
</dbReference>
<dbReference type="InterPro" id="IPR036390">
    <property type="entry name" value="WH_DNA-bd_sf"/>
</dbReference>
<evidence type="ECO:0000259" key="5">
    <source>
        <dbReference type="PROSITE" id="PS50931"/>
    </source>
</evidence>
<dbReference type="OrthoDB" id="9814165at2"/>
<dbReference type="PROSITE" id="PS50931">
    <property type="entry name" value="HTH_LYSR"/>
    <property type="match status" value="1"/>
</dbReference>
<evidence type="ECO:0000313" key="7">
    <source>
        <dbReference type="Proteomes" id="UP000244810"/>
    </source>
</evidence>
<dbReference type="InterPro" id="IPR050950">
    <property type="entry name" value="HTH-type_LysR_regulators"/>
</dbReference>
<keyword evidence="2" id="KW-0805">Transcription regulation</keyword>
<dbReference type="GO" id="GO:0003700">
    <property type="term" value="F:DNA-binding transcription factor activity"/>
    <property type="evidence" value="ECO:0007669"/>
    <property type="project" value="InterPro"/>
</dbReference>
<accession>A0A2T7UU43</accession>
<dbReference type="FunFam" id="1.10.10.10:FF:000001">
    <property type="entry name" value="LysR family transcriptional regulator"/>
    <property type="match status" value="1"/>
</dbReference>
<dbReference type="SUPFAM" id="SSF46785">
    <property type="entry name" value="Winged helix' DNA-binding domain"/>
    <property type="match status" value="1"/>
</dbReference>
<sequence length="311" mass="34665">MAEPLGGSMDHRVRLRHLRHFLEIARTKSMTRAAEALHTVQPALSRSLSELEADLGKPLFHRTPQGMMLTPAGLDFYQSVAGPMSMIDEGIARARGVPERQVVRVAMAPAITRLLGVQAVCAFVEAYPEVHVVTEARSYSEAVGRLHEGEIDFAVGRLLDPKALGGLSYEQLFSEPIIFSARAGHPLAGRRGLTLEDIDEYLVIGPEAKAIIWTEIDKFLMKHGRPRFRRLLESSSYEFSRSMVRLTDGIACLSLSIVRPELESGEFVRLDLNVDELIGSVGVTYRSGTRHSPMVRALFDLFRQKARELYP</sequence>
<proteinExistence type="inferred from homology"/>
<evidence type="ECO:0000256" key="1">
    <source>
        <dbReference type="ARBA" id="ARBA00009437"/>
    </source>
</evidence>
<evidence type="ECO:0000313" key="6">
    <source>
        <dbReference type="EMBL" id="PVE48290.1"/>
    </source>
</evidence>
<dbReference type="Pfam" id="PF03466">
    <property type="entry name" value="LysR_substrate"/>
    <property type="match status" value="1"/>
</dbReference>
<dbReference type="AlphaFoldDB" id="A0A2T7UU43"/>
<comment type="caution">
    <text evidence="6">The sequence shown here is derived from an EMBL/GenBank/DDBJ whole genome shotgun (WGS) entry which is preliminary data.</text>
</comment>
<dbReference type="Gene3D" id="3.40.190.10">
    <property type="entry name" value="Periplasmic binding protein-like II"/>
    <property type="match status" value="2"/>
</dbReference>